<organism evidence="2 3">
    <name type="scientific">Candidatus Borkfalkia excrementavium</name>
    <dbReference type="NCBI Taxonomy" id="2838505"/>
    <lineage>
        <taxon>Bacteria</taxon>
        <taxon>Bacillati</taxon>
        <taxon>Bacillota</taxon>
        <taxon>Clostridia</taxon>
        <taxon>Christensenellales</taxon>
        <taxon>Christensenellaceae</taxon>
        <taxon>Candidatus Borkfalkia</taxon>
    </lineage>
</organism>
<sequence>MNAYFTDGTEEGFFTAVFDAFRDRDGIVTSSRAFQMPIGCTPVDVASDAEKAARVKKKLRQYAPKSVREISLLLRSGNGQKEQIALEYVRLIMQKRAAVSEMLSLPAVIAAAEEIKKVTSEAHRFTGFLRFMESSEGIFYAPFSPDNDILDLILPHFMRRLKNQPFVIHDTLRNKAALYNTKECVIAQTEEKISLSLSEREASFQSLWKGYYASVNVAERPHEKQMKNYMPVRYWKYMPEKNGP</sequence>
<evidence type="ECO:0000259" key="1">
    <source>
        <dbReference type="Pfam" id="PF13566"/>
    </source>
</evidence>
<proteinExistence type="predicted"/>
<reference evidence="2" key="1">
    <citation type="journal article" date="2021" name="PeerJ">
        <title>Extensive microbial diversity within the chicken gut microbiome revealed by metagenomics and culture.</title>
        <authorList>
            <person name="Gilroy R."/>
            <person name="Ravi A."/>
            <person name="Getino M."/>
            <person name="Pursley I."/>
            <person name="Horton D.L."/>
            <person name="Alikhan N.F."/>
            <person name="Baker D."/>
            <person name="Gharbi K."/>
            <person name="Hall N."/>
            <person name="Watson M."/>
            <person name="Adriaenssens E.M."/>
            <person name="Foster-Nyarko E."/>
            <person name="Jarju S."/>
            <person name="Secka A."/>
            <person name="Antonio M."/>
            <person name="Oren A."/>
            <person name="Chaudhuri R.R."/>
            <person name="La Ragione R."/>
            <person name="Hildebrand F."/>
            <person name="Pallen M.J."/>
        </authorList>
    </citation>
    <scope>NUCLEOTIDE SEQUENCE</scope>
    <source>
        <strain evidence="2">CHK199-9574</strain>
    </source>
</reference>
<gene>
    <name evidence="2" type="ORF">H9728_04425</name>
</gene>
<dbReference type="InterPro" id="IPR023875">
    <property type="entry name" value="DNA_repair_put"/>
</dbReference>
<evidence type="ECO:0000313" key="3">
    <source>
        <dbReference type="Proteomes" id="UP000824135"/>
    </source>
</evidence>
<protein>
    <submittedName>
        <fullName evidence="2">TIGR03915 family putative DNA repair protein</fullName>
    </submittedName>
</protein>
<feature type="domain" description="DUF4130" evidence="1">
    <location>
        <begin position="80"/>
        <end position="240"/>
    </location>
</feature>
<accession>A0A9D2CEX7</accession>
<dbReference type="EMBL" id="DXCO01000033">
    <property type="protein sequence ID" value="HIY78268.1"/>
    <property type="molecule type" value="Genomic_DNA"/>
</dbReference>
<name>A0A9D2CEX7_9FIRM</name>
<reference evidence="2" key="2">
    <citation type="submission" date="2021-04" db="EMBL/GenBank/DDBJ databases">
        <authorList>
            <person name="Gilroy R."/>
        </authorList>
    </citation>
    <scope>NUCLEOTIDE SEQUENCE</scope>
    <source>
        <strain evidence="2">CHK199-9574</strain>
    </source>
</reference>
<dbReference type="InterPro" id="IPR025404">
    <property type="entry name" value="DUF4130"/>
</dbReference>
<dbReference type="NCBIfam" id="TIGR03915">
    <property type="entry name" value="SAM_7_link_chp"/>
    <property type="match status" value="1"/>
</dbReference>
<dbReference type="AlphaFoldDB" id="A0A9D2CEX7"/>
<comment type="caution">
    <text evidence="2">The sequence shown here is derived from an EMBL/GenBank/DDBJ whole genome shotgun (WGS) entry which is preliminary data.</text>
</comment>
<evidence type="ECO:0000313" key="2">
    <source>
        <dbReference type="EMBL" id="HIY78268.1"/>
    </source>
</evidence>
<dbReference type="Proteomes" id="UP000824135">
    <property type="component" value="Unassembled WGS sequence"/>
</dbReference>
<dbReference type="Pfam" id="PF13566">
    <property type="entry name" value="DUF4130"/>
    <property type="match status" value="1"/>
</dbReference>